<evidence type="ECO:0000313" key="2">
    <source>
        <dbReference type="Proteomes" id="UP000002499"/>
    </source>
</evidence>
<dbReference type="eggNOG" id="ENOG502SMGS">
    <property type="taxonomic scope" value="Eukaryota"/>
</dbReference>
<dbReference type="STRING" id="655827.E9DRC9"/>
<dbReference type="HOGENOM" id="CLU_2062029_0_0_1"/>
<dbReference type="OrthoDB" id="2687876at2759"/>
<sequence length="119" mass="13947">MKTIPKDEIEVLNQEIDDETGQYRIRARNRVHYLTIPTSVFDDNSICRPYLLIPQLPEFPDYQWTTMQISRDDAGLKTTLSSEPLPEIQAIWYPKRIDILSLVRRLKDARRSSPWLGTS</sequence>
<dbReference type="EMBL" id="GL698470">
    <property type="protein sequence ID" value="EFY93807.1"/>
    <property type="molecule type" value="Genomic_DNA"/>
</dbReference>
<reference evidence="1 2" key="1">
    <citation type="journal article" date="2011" name="PLoS Genet.">
        <title>Genome sequencing and comparative transcriptomics of the model entomopathogenic fungi Metarhizium anisopliae and M. acridum.</title>
        <authorList>
            <person name="Gao Q."/>
            <person name="Jin K."/>
            <person name="Ying S.H."/>
            <person name="Zhang Y."/>
            <person name="Xiao G."/>
            <person name="Shang Y."/>
            <person name="Duan Z."/>
            <person name="Hu X."/>
            <person name="Xie X.Q."/>
            <person name="Zhou G."/>
            <person name="Peng G."/>
            <person name="Luo Z."/>
            <person name="Huang W."/>
            <person name="Wang B."/>
            <person name="Fang W."/>
            <person name="Wang S."/>
            <person name="Zhong Y."/>
            <person name="Ma L.J."/>
            <person name="St Leger R.J."/>
            <person name="Zhao G.P."/>
            <person name="Pei Y."/>
            <person name="Feng M.G."/>
            <person name="Xia Y."/>
            <person name="Wang C."/>
        </authorList>
    </citation>
    <scope>NUCLEOTIDE SEQUENCE [LARGE SCALE GENOMIC DNA]</scope>
    <source>
        <strain evidence="1 2">CQMa 102</strain>
    </source>
</reference>
<accession>E9DRC9</accession>
<keyword evidence="2" id="KW-1185">Reference proteome</keyword>
<protein>
    <submittedName>
        <fullName evidence="1">Alpha-galactosidase A</fullName>
    </submittedName>
</protein>
<dbReference type="AlphaFoldDB" id="E9DRC9"/>
<name>E9DRC9_METAQ</name>
<gene>
    <name evidence="1" type="ORF">MAC_00298</name>
</gene>
<dbReference type="Proteomes" id="UP000002499">
    <property type="component" value="Unassembled WGS sequence"/>
</dbReference>
<evidence type="ECO:0000313" key="1">
    <source>
        <dbReference type="EMBL" id="EFY93807.1"/>
    </source>
</evidence>
<organism evidence="2">
    <name type="scientific">Metarhizium acridum (strain CQMa 102)</name>
    <dbReference type="NCBI Taxonomy" id="655827"/>
    <lineage>
        <taxon>Eukaryota</taxon>
        <taxon>Fungi</taxon>
        <taxon>Dikarya</taxon>
        <taxon>Ascomycota</taxon>
        <taxon>Pezizomycotina</taxon>
        <taxon>Sordariomycetes</taxon>
        <taxon>Hypocreomycetidae</taxon>
        <taxon>Hypocreales</taxon>
        <taxon>Clavicipitaceae</taxon>
        <taxon>Metarhizium</taxon>
    </lineage>
</organism>
<dbReference type="InParanoid" id="E9DRC9"/>
<proteinExistence type="predicted"/>